<dbReference type="InterPro" id="IPR002110">
    <property type="entry name" value="Ankyrin_rpt"/>
</dbReference>
<dbReference type="PANTHER" id="PTHR24171">
    <property type="entry name" value="ANKYRIN REPEAT DOMAIN-CONTAINING PROTEIN 39-RELATED"/>
    <property type="match status" value="1"/>
</dbReference>
<sequence length="220" mass="23697">MSRSGSPRLNTPPREPTRHHHRHHHHSAHPYTRAHHYHSHHPDLDPNLPCHPSPLPSPTTSTTSPSTASTTSTPTPSPSPPPAATTKTTTNGSTVSSTTATLATMPASAAPATSPQLVAQYQRTMREAVRNGDSSGLRRLLEAREGKINLNVFDTEGQTALHQSCQLGNLELVKVLVRFGADVRLANRDGWSALHIAAFGGHTDILLFLMTASSLACRRC</sequence>
<feature type="compositionally biased region" description="Low complexity" evidence="4">
    <location>
        <begin position="58"/>
        <end position="74"/>
    </location>
</feature>
<evidence type="ECO:0000256" key="3">
    <source>
        <dbReference type="PROSITE-ProRule" id="PRU00023"/>
    </source>
</evidence>
<feature type="compositionally biased region" description="Low complexity" evidence="4">
    <location>
        <begin position="84"/>
        <end position="97"/>
    </location>
</feature>
<name>A0A2T7NN24_POMCA</name>
<dbReference type="EMBL" id="PZQS01000011">
    <property type="protein sequence ID" value="PVD22565.1"/>
    <property type="molecule type" value="Genomic_DNA"/>
</dbReference>
<reference evidence="5 6" key="1">
    <citation type="submission" date="2018-04" db="EMBL/GenBank/DDBJ databases">
        <title>The genome of golden apple snail Pomacea canaliculata provides insight into stress tolerance and invasive adaptation.</title>
        <authorList>
            <person name="Liu C."/>
            <person name="Liu B."/>
            <person name="Ren Y."/>
            <person name="Zhang Y."/>
            <person name="Wang H."/>
            <person name="Li S."/>
            <person name="Jiang F."/>
            <person name="Yin L."/>
            <person name="Zhang G."/>
            <person name="Qian W."/>
            <person name="Fan W."/>
        </authorList>
    </citation>
    <scope>NUCLEOTIDE SEQUENCE [LARGE SCALE GENOMIC DNA]</scope>
    <source>
        <strain evidence="5">SZHN2017</strain>
        <tissue evidence="5">Muscle</tissue>
    </source>
</reference>
<protein>
    <submittedName>
        <fullName evidence="5">Uncharacterized protein</fullName>
    </submittedName>
</protein>
<evidence type="ECO:0000256" key="1">
    <source>
        <dbReference type="ARBA" id="ARBA00022737"/>
    </source>
</evidence>
<evidence type="ECO:0000256" key="4">
    <source>
        <dbReference type="SAM" id="MobiDB-lite"/>
    </source>
</evidence>
<dbReference type="Pfam" id="PF12796">
    <property type="entry name" value="Ank_2"/>
    <property type="match status" value="1"/>
</dbReference>
<gene>
    <name evidence="5" type="ORF">C0Q70_18382</name>
</gene>
<dbReference type="InterPro" id="IPR036770">
    <property type="entry name" value="Ankyrin_rpt-contain_sf"/>
</dbReference>
<keyword evidence="1" id="KW-0677">Repeat</keyword>
<dbReference type="STRING" id="400727.A0A2T7NN24"/>
<comment type="caution">
    <text evidence="5">The sequence shown here is derived from an EMBL/GenBank/DDBJ whole genome shotgun (WGS) entry which is preliminary data.</text>
</comment>
<organism evidence="5 6">
    <name type="scientific">Pomacea canaliculata</name>
    <name type="common">Golden apple snail</name>
    <dbReference type="NCBI Taxonomy" id="400727"/>
    <lineage>
        <taxon>Eukaryota</taxon>
        <taxon>Metazoa</taxon>
        <taxon>Spiralia</taxon>
        <taxon>Lophotrochozoa</taxon>
        <taxon>Mollusca</taxon>
        <taxon>Gastropoda</taxon>
        <taxon>Caenogastropoda</taxon>
        <taxon>Architaenioglossa</taxon>
        <taxon>Ampullarioidea</taxon>
        <taxon>Ampullariidae</taxon>
        <taxon>Pomacea</taxon>
    </lineage>
</organism>
<evidence type="ECO:0000313" key="5">
    <source>
        <dbReference type="EMBL" id="PVD22565.1"/>
    </source>
</evidence>
<proteinExistence type="predicted"/>
<dbReference type="SMART" id="SM00248">
    <property type="entry name" value="ANK"/>
    <property type="match status" value="2"/>
</dbReference>
<dbReference type="OMA" id="YHTPTYY"/>
<dbReference type="Gene3D" id="1.25.40.20">
    <property type="entry name" value="Ankyrin repeat-containing domain"/>
    <property type="match status" value="1"/>
</dbReference>
<dbReference type="SUPFAM" id="SSF48403">
    <property type="entry name" value="Ankyrin repeat"/>
    <property type="match status" value="1"/>
</dbReference>
<dbReference type="Proteomes" id="UP000245119">
    <property type="component" value="Linkage Group LG11"/>
</dbReference>
<dbReference type="AlphaFoldDB" id="A0A2T7NN24"/>
<evidence type="ECO:0000313" key="6">
    <source>
        <dbReference type="Proteomes" id="UP000245119"/>
    </source>
</evidence>
<dbReference type="OrthoDB" id="5955452at2759"/>
<dbReference type="PROSITE" id="PS50297">
    <property type="entry name" value="ANK_REP_REGION"/>
    <property type="match status" value="1"/>
</dbReference>
<dbReference type="PROSITE" id="PS50088">
    <property type="entry name" value="ANK_REPEAT"/>
    <property type="match status" value="1"/>
</dbReference>
<keyword evidence="6" id="KW-1185">Reference proteome</keyword>
<feature type="compositionally biased region" description="Basic residues" evidence="4">
    <location>
        <begin position="17"/>
        <end position="39"/>
    </location>
</feature>
<feature type="repeat" description="ANK" evidence="3">
    <location>
        <begin position="156"/>
        <end position="188"/>
    </location>
</feature>
<evidence type="ECO:0000256" key="2">
    <source>
        <dbReference type="ARBA" id="ARBA00023043"/>
    </source>
</evidence>
<accession>A0A2T7NN24</accession>
<keyword evidence="2 3" id="KW-0040">ANK repeat</keyword>
<feature type="region of interest" description="Disordered" evidence="4">
    <location>
        <begin position="1"/>
        <end position="97"/>
    </location>
</feature>